<evidence type="ECO:0000313" key="3">
    <source>
        <dbReference type="Proteomes" id="UP000233551"/>
    </source>
</evidence>
<protein>
    <submittedName>
        <fullName evidence="2">Uncharacterized protein</fullName>
    </submittedName>
</protein>
<dbReference type="EMBL" id="PGOL01003501">
    <property type="protein sequence ID" value="PKI40721.1"/>
    <property type="molecule type" value="Genomic_DNA"/>
</dbReference>
<feature type="compositionally biased region" description="Polar residues" evidence="1">
    <location>
        <begin position="67"/>
        <end position="77"/>
    </location>
</feature>
<feature type="region of interest" description="Disordered" evidence="1">
    <location>
        <begin position="59"/>
        <end position="170"/>
    </location>
</feature>
<organism evidence="2 3">
    <name type="scientific">Punica granatum</name>
    <name type="common">Pomegranate</name>
    <dbReference type="NCBI Taxonomy" id="22663"/>
    <lineage>
        <taxon>Eukaryota</taxon>
        <taxon>Viridiplantae</taxon>
        <taxon>Streptophyta</taxon>
        <taxon>Embryophyta</taxon>
        <taxon>Tracheophyta</taxon>
        <taxon>Spermatophyta</taxon>
        <taxon>Magnoliopsida</taxon>
        <taxon>eudicotyledons</taxon>
        <taxon>Gunneridae</taxon>
        <taxon>Pentapetalae</taxon>
        <taxon>rosids</taxon>
        <taxon>malvids</taxon>
        <taxon>Myrtales</taxon>
        <taxon>Lythraceae</taxon>
        <taxon>Punica</taxon>
    </lineage>
</organism>
<accession>A0A2I0I9R7</accession>
<feature type="compositionally biased region" description="Low complexity" evidence="1">
    <location>
        <begin position="91"/>
        <end position="119"/>
    </location>
</feature>
<evidence type="ECO:0000256" key="1">
    <source>
        <dbReference type="SAM" id="MobiDB-lite"/>
    </source>
</evidence>
<comment type="caution">
    <text evidence="2">The sequence shown here is derived from an EMBL/GenBank/DDBJ whole genome shotgun (WGS) entry which is preliminary data.</text>
</comment>
<name>A0A2I0I9R7_PUNGR</name>
<reference evidence="2 3" key="1">
    <citation type="submission" date="2017-11" db="EMBL/GenBank/DDBJ databases">
        <title>De-novo sequencing of pomegranate (Punica granatum L.) genome.</title>
        <authorList>
            <person name="Akparov Z."/>
            <person name="Amiraslanov A."/>
            <person name="Hajiyeva S."/>
            <person name="Abbasov M."/>
            <person name="Kaur K."/>
            <person name="Hamwieh A."/>
            <person name="Solovyev V."/>
            <person name="Salamov A."/>
            <person name="Braich B."/>
            <person name="Kosarev P."/>
            <person name="Mahmoud A."/>
            <person name="Hajiyev E."/>
            <person name="Babayeva S."/>
            <person name="Izzatullayeva V."/>
            <person name="Mammadov A."/>
            <person name="Mammadov A."/>
            <person name="Sharifova S."/>
            <person name="Ojaghi J."/>
            <person name="Eynullazada K."/>
            <person name="Bayramov B."/>
            <person name="Abdulazimova A."/>
            <person name="Shahmuradov I."/>
        </authorList>
    </citation>
    <scope>NUCLEOTIDE SEQUENCE [LARGE SCALE GENOMIC DNA]</scope>
    <source>
        <strain evidence="3">cv. AG2017</strain>
        <tissue evidence="2">Leaf</tissue>
    </source>
</reference>
<dbReference type="Proteomes" id="UP000233551">
    <property type="component" value="Unassembled WGS sequence"/>
</dbReference>
<evidence type="ECO:0000313" key="2">
    <source>
        <dbReference type="EMBL" id="PKI40721.1"/>
    </source>
</evidence>
<proteinExistence type="predicted"/>
<sequence length="211" mass="22936">MGRMGRVGQLPDSPQRPEVNCRLILRKWGGFPSTAGALSLSLSREDQIEENPDGISPAFCSLALPSTHASPSVNPNSRDPELVHSPRRTPPTRLSLPTRHTQTRLAPALAALSDLPGSGNSEQTHTSSVRVQQPNRPGSRDPARPSIRDPAWPTSRCPVRSNRGPSAHSAQPQILVAHSAQHGLSRFGPFRQFFYFTEKSPQLSGQGKFST</sequence>
<feature type="compositionally biased region" description="Basic and acidic residues" evidence="1">
    <location>
        <begin position="138"/>
        <end position="147"/>
    </location>
</feature>
<feature type="compositionally biased region" description="Polar residues" evidence="1">
    <location>
        <begin position="120"/>
        <end position="136"/>
    </location>
</feature>
<keyword evidence="3" id="KW-1185">Reference proteome</keyword>
<dbReference type="AlphaFoldDB" id="A0A2I0I9R7"/>
<gene>
    <name evidence="2" type="ORF">CRG98_038902</name>
</gene>